<dbReference type="Proteomes" id="UP000318927">
    <property type="component" value="Chromosome"/>
</dbReference>
<feature type="signal peptide" evidence="3">
    <location>
        <begin position="1"/>
        <end position="19"/>
    </location>
</feature>
<feature type="chain" id="PRO_5023004672" evidence="3">
    <location>
        <begin position="20"/>
        <end position="886"/>
    </location>
</feature>
<proteinExistence type="predicted"/>
<feature type="compositionally biased region" description="Basic and acidic residues" evidence="2">
    <location>
        <begin position="400"/>
        <end position="421"/>
    </location>
</feature>
<keyword evidence="5" id="KW-1185">Reference proteome</keyword>
<feature type="region of interest" description="Disordered" evidence="2">
    <location>
        <begin position="110"/>
        <end position="130"/>
    </location>
</feature>
<name>A0A5B8JWE9_9MOLU</name>
<feature type="region of interest" description="Disordered" evidence="2">
    <location>
        <begin position="389"/>
        <end position="484"/>
    </location>
</feature>
<keyword evidence="3" id="KW-0732">Signal</keyword>
<feature type="compositionally biased region" description="Basic and acidic residues" evidence="2">
    <location>
        <begin position="116"/>
        <end position="130"/>
    </location>
</feature>
<protein>
    <submittedName>
        <fullName evidence="4">Uncharacterized protein</fullName>
    </submittedName>
</protein>
<feature type="compositionally biased region" description="Basic and acidic residues" evidence="2">
    <location>
        <begin position="448"/>
        <end position="473"/>
    </location>
</feature>
<accession>A0A5B8JWE9</accession>
<keyword evidence="1" id="KW-0175">Coiled coil</keyword>
<reference evidence="4 5" key="1">
    <citation type="journal article" date="2019" name="Microbiol. Resour. Announc.">
        <title>Complete Genome Sequences of Three Mycoplasma anserisalpingitis (Mycoplasma sp. 1220) Strains.</title>
        <authorList>
            <person name="Grozner D."/>
            <person name="Forro B."/>
            <person name="Kovacs A.B."/>
            <person name="Marton S."/>
            <person name="Banyai K."/>
            <person name="Kreizinger Z."/>
            <person name="Sulyok K.M."/>
            <person name="Gyuranecz M."/>
        </authorList>
    </citation>
    <scope>NUCLEOTIDE SEQUENCE [LARGE SCALE GENOMIC DNA]</scope>
    <source>
        <strain evidence="4 5">ATCC:BAA-2147</strain>
    </source>
</reference>
<evidence type="ECO:0000256" key="1">
    <source>
        <dbReference type="SAM" id="Coils"/>
    </source>
</evidence>
<evidence type="ECO:0000313" key="5">
    <source>
        <dbReference type="Proteomes" id="UP000318927"/>
    </source>
</evidence>
<feature type="compositionally biased region" description="Basic and acidic residues" evidence="2">
    <location>
        <begin position="282"/>
        <end position="295"/>
    </location>
</feature>
<evidence type="ECO:0000256" key="3">
    <source>
        <dbReference type="SAM" id="SignalP"/>
    </source>
</evidence>
<feature type="region of interest" description="Disordered" evidence="2">
    <location>
        <begin position="271"/>
        <end position="295"/>
    </location>
</feature>
<dbReference type="RefSeq" id="WP_146368227.1">
    <property type="nucleotide sequence ID" value="NZ_CP042295.1"/>
</dbReference>
<feature type="coiled-coil region" evidence="1">
    <location>
        <begin position="152"/>
        <end position="216"/>
    </location>
</feature>
<feature type="compositionally biased region" description="Polar residues" evidence="2">
    <location>
        <begin position="389"/>
        <end position="399"/>
    </location>
</feature>
<evidence type="ECO:0000313" key="4">
    <source>
        <dbReference type="EMBL" id="QDY86581.1"/>
    </source>
</evidence>
<sequence>MKKRKFAIYPLLFTSAALGITVISLHDKIEVKIDKDKQDKITKYDEILKEKDDFVNSLTDGNSSNIKNEIEDKFNNLPSKEELKDKTNEEIYNYISEAEKILNEYKDKVQNNSSDHSNDETKSSRSQELKGKIDQIKKDIIENSDNNGEPAKKEIIKELDDFITEIEGKEEQLSDEEIDNKIKELDTIVHNTKDKLEQFEKDKQDKINKYDEILKEKDDFVNSLTDENSSNIKNEIEDKFNNLPSKEELKDKTNEEIENSINEAEKILNEYKDKVQNNPSDHSNDETKSNKFQELKDKIDQIKKDIIENSDNNSDPAKKEIIKELEDFITEIEGKEEQLSDEEIHNKIKELDTIVHNTKEKLEQFDQDKQDKINKYDEILKEKDDFVNSLTDGNSSNIKSEIEDKFNNLPSKEELKDKTNEEIENSINEAEKILSEYKDKVQNNSSDRSNDETKSSRSQELKDKIDQIKKDITENSDNNNDPTKKEIIKELEDFITEIEGKEKQLSDEEIDNKIKELDTIIHNTNEKLEQFEKENFYMKKLEFDEYILKIEKEDVFSHELFKDLRVIFLKRLEFYKKLSFNTSKQIDFFLKDINSWYENIKSERNSIVIEDIKKISYEGISPKAHEIRSFMNSIMFAGKIFDIQYEMEQKYNADLDNLDLLFDYRNVFLRIDENCSTFIEIVKPIINDIFFPSNHYIVTSWFCDNSKQLNSSEWWLYISDFLDKWRSEIDYTQENDVFKNNLIKKLSEFKNYINQLIITEYQRYLEIIPSTYYWKYKIENPTEDEKRIIIEVEEMWNDKPIEVNNSNLNNVTEFLVNLNSKISSIYENRITLLIKKIKAENIDPNKYPKLFKYVNEFNTRNKFIGFDELRLLEFYIIEEYSKILKN</sequence>
<dbReference type="OrthoDB" id="9919590at2"/>
<feature type="compositionally biased region" description="Basic and acidic residues" evidence="2">
    <location>
        <begin position="429"/>
        <end position="441"/>
    </location>
</feature>
<dbReference type="KEGG" id="mans:FRW55_00125"/>
<dbReference type="EMBL" id="CP042295">
    <property type="protein sequence ID" value="QDY86581.1"/>
    <property type="molecule type" value="Genomic_DNA"/>
</dbReference>
<evidence type="ECO:0000256" key="2">
    <source>
        <dbReference type="SAM" id="MobiDB-lite"/>
    </source>
</evidence>
<gene>
    <name evidence="4" type="ORF">FRW55_00125</name>
</gene>
<dbReference type="AlphaFoldDB" id="A0A5B8JWE9"/>
<organism evidence="4 5">
    <name type="scientific">Mycoplasma anserisalpingitidis</name>
    <dbReference type="NCBI Taxonomy" id="519450"/>
    <lineage>
        <taxon>Bacteria</taxon>
        <taxon>Bacillati</taxon>
        <taxon>Mycoplasmatota</taxon>
        <taxon>Mollicutes</taxon>
        <taxon>Mycoplasmataceae</taxon>
        <taxon>Mycoplasma</taxon>
    </lineage>
</organism>